<dbReference type="InterPro" id="IPR038254">
    <property type="entry name" value="KIN17_WH-like_sf"/>
</dbReference>
<dbReference type="InterPro" id="IPR036236">
    <property type="entry name" value="Znf_C2H2_sf"/>
</dbReference>
<dbReference type="GO" id="GO:0005634">
    <property type="term" value="C:nucleus"/>
    <property type="evidence" value="ECO:0007669"/>
    <property type="project" value="TreeGrafter"/>
</dbReference>
<dbReference type="InterPro" id="IPR037321">
    <property type="entry name" value="KIN17-like"/>
</dbReference>
<dbReference type="AlphaFoldDB" id="A0A2V3IPC4"/>
<accession>A0A2V3IPC4</accession>
<dbReference type="STRING" id="448386.A0A2V3IPC4"/>
<evidence type="ECO:0000259" key="7">
    <source>
        <dbReference type="SMART" id="SM01253"/>
    </source>
</evidence>
<dbReference type="GO" id="GO:0008270">
    <property type="term" value="F:zinc ion binding"/>
    <property type="evidence" value="ECO:0007669"/>
    <property type="project" value="UniProtKB-KW"/>
</dbReference>
<dbReference type="InterPro" id="IPR019447">
    <property type="entry name" value="DNA/RNA-bd_Kin17_WH-like_dom"/>
</dbReference>
<feature type="region of interest" description="Disordered" evidence="5">
    <location>
        <begin position="274"/>
        <end position="298"/>
    </location>
</feature>
<evidence type="ECO:0000256" key="4">
    <source>
        <dbReference type="ARBA" id="ARBA00022833"/>
    </source>
</evidence>
<feature type="domain" description="DNA/RNA-binding protein Kin17 WH-like" evidence="7">
    <location>
        <begin position="52"/>
        <end position="176"/>
    </location>
</feature>
<dbReference type="InterPro" id="IPR041330">
    <property type="entry name" value="KN17_SH3"/>
</dbReference>
<dbReference type="Pfam" id="PF18131">
    <property type="entry name" value="KN17_SH3"/>
    <property type="match status" value="1"/>
</dbReference>
<dbReference type="InterPro" id="IPR056767">
    <property type="entry name" value="C2H2-Znf_KIN17"/>
</dbReference>
<dbReference type="GO" id="GO:0006260">
    <property type="term" value="P:DNA replication"/>
    <property type="evidence" value="ECO:0007669"/>
    <property type="project" value="TreeGrafter"/>
</dbReference>
<dbReference type="OrthoDB" id="10266249at2759"/>
<keyword evidence="3" id="KW-0863">Zinc-finger</keyword>
<dbReference type="SMART" id="SM01253">
    <property type="entry name" value="Kin17_mid"/>
    <property type="match status" value="1"/>
</dbReference>
<reference evidence="8 9" key="1">
    <citation type="journal article" date="2018" name="Mol. Biol. Evol.">
        <title>Analysis of the draft genome of the red seaweed Gracilariopsis chorda provides insights into genome size evolution in Rhodophyta.</title>
        <authorList>
            <person name="Lee J."/>
            <person name="Yang E.C."/>
            <person name="Graf L."/>
            <person name="Yang J.H."/>
            <person name="Qiu H."/>
            <person name="Zel Zion U."/>
            <person name="Chan C.X."/>
            <person name="Stephens T.G."/>
            <person name="Weber A.P.M."/>
            <person name="Boo G.H."/>
            <person name="Boo S.M."/>
            <person name="Kim K.M."/>
            <person name="Shin Y."/>
            <person name="Jung M."/>
            <person name="Lee S.J."/>
            <person name="Yim H.S."/>
            <person name="Lee J.H."/>
            <person name="Bhattacharya D."/>
            <person name="Yoon H.S."/>
        </authorList>
    </citation>
    <scope>NUCLEOTIDE SEQUENCE [LARGE SCALE GENOMIC DNA]</scope>
    <source>
        <strain evidence="8 9">SKKU-2015</strain>
        <tissue evidence="8">Whole body</tissue>
    </source>
</reference>
<dbReference type="PANTHER" id="PTHR12805">
    <property type="entry name" value="KIN17 KIN, ANTIGENIC DETERMINANT OF RECA PROTEIN HOMOLOG"/>
    <property type="match status" value="1"/>
</dbReference>
<proteinExistence type="inferred from homology"/>
<dbReference type="Proteomes" id="UP000247409">
    <property type="component" value="Unassembled WGS sequence"/>
</dbReference>
<dbReference type="GO" id="GO:0006974">
    <property type="term" value="P:DNA damage response"/>
    <property type="evidence" value="ECO:0007669"/>
    <property type="project" value="TreeGrafter"/>
</dbReference>
<gene>
    <name evidence="8" type="ORF">BWQ96_06365</name>
</gene>
<protein>
    <submittedName>
        <fullName evidence="8">DNA/RNA-binding protein KIN17</fullName>
    </submittedName>
</protein>
<evidence type="ECO:0000256" key="2">
    <source>
        <dbReference type="ARBA" id="ARBA00022723"/>
    </source>
</evidence>
<evidence type="ECO:0000259" key="6">
    <source>
        <dbReference type="SMART" id="SM00739"/>
    </source>
</evidence>
<feature type="compositionally biased region" description="Basic and acidic residues" evidence="5">
    <location>
        <begin position="274"/>
        <end position="291"/>
    </location>
</feature>
<evidence type="ECO:0000256" key="3">
    <source>
        <dbReference type="ARBA" id="ARBA00022771"/>
    </source>
</evidence>
<dbReference type="PANTHER" id="PTHR12805:SF0">
    <property type="entry name" value="DNA_RNA-BINDING PROTEIN KIN17"/>
    <property type="match status" value="1"/>
</dbReference>
<dbReference type="Pfam" id="PF25095">
    <property type="entry name" value="C2H2-zf_KIN17"/>
    <property type="match status" value="1"/>
</dbReference>
<name>A0A2V3IPC4_9FLOR</name>
<dbReference type="Gene3D" id="1.10.10.2030">
    <property type="entry name" value="DNA/RNA-binding protein Kin17, conserved domain"/>
    <property type="match status" value="1"/>
</dbReference>
<dbReference type="EMBL" id="NBIV01000108">
    <property type="protein sequence ID" value="PXF43899.1"/>
    <property type="molecule type" value="Genomic_DNA"/>
</dbReference>
<evidence type="ECO:0000313" key="9">
    <source>
        <dbReference type="Proteomes" id="UP000247409"/>
    </source>
</evidence>
<comment type="similarity">
    <text evidence="1">Belongs to the KIN17 family.</text>
</comment>
<comment type="caution">
    <text evidence="8">The sequence shown here is derived from an EMBL/GenBank/DDBJ whole genome shotgun (WGS) entry which is preliminary data.</text>
</comment>
<dbReference type="SUPFAM" id="SSF57667">
    <property type="entry name" value="beta-beta-alpha zinc fingers"/>
    <property type="match status" value="1"/>
</dbReference>
<dbReference type="Pfam" id="PF10357">
    <property type="entry name" value="WH_KIN17"/>
    <property type="match status" value="1"/>
</dbReference>
<evidence type="ECO:0000256" key="1">
    <source>
        <dbReference type="ARBA" id="ARBA00008517"/>
    </source>
</evidence>
<dbReference type="Gene3D" id="2.30.30.140">
    <property type="match status" value="1"/>
</dbReference>
<keyword evidence="9" id="KW-1185">Reference proteome</keyword>
<dbReference type="Pfam" id="PF25092">
    <property type="entry name" value="SH3_KIN17_C"/>
    <property type="match status" value="1"/>
</dbReference>
<dbReference type="InterPro" id="IPR005824">
    <property type="entry name" value="KOW"/>
</dbReference>
<evidence type="ECO:0000256" key="5">
    <source>
        <dbReference type="SAM" id="MobiDB-lite"/>
    </source>
</evidence>
<keyword evidence="2" id="KW-0479">Metal-binding</keyword>
<evidence type="ECO:0000313" key="8">
    <source>
        <dbReference type="EMBL" id="PXF43899.1"/>
    </source>
</evidence>
<organism evidence="8 9">
    <name type="scientific">Gracilariopsis chorda</name>
    <dbReference type="NCBI Taxonomy" id="448386"/>
    <lineage>
        <taxon>Eukaryota</taxon>
        <taxon>Rhodophyta</taxon>
        <taxon>Florideophyceae</taxon>
        <taxon>Rhodymeniophycidae</taxon>
        <taxon>Gracilariales</taxon>
        <taxon>Gracilariaceae</taxon>
        <taxon>Gracilariopsis</taxon>
    </lineage>
</organism>
<dbReference type="InterPro" id="IPR014722">
    <property type="entry name" value="Rib_uL2_dom2"/>
</dbReference>
<sequence>MGTDGFLTAKAIAKRIKAKGLGRLRWYCQMCEKQCRDENGFKCHTKSAGHQRQFALFSENPSEYINRFSDTFRKEFLLVLRQRYGTNFVHASTVYQEYIKDRDHVHMNATKWTTLTAFVKELGKEGHCRVEDREDGWWVAYLARENYEKERRAKELKSHTLESDERAALVLQKQVNKAKEIGGTRKKHTIPEEASVTDTKPLSITLTKKGNAKRKIPDASQNALAVHFTASNENNSPCVNKKRKRSSRWQDLNKIGSEEKAHVREIKTVVKVNEIDSGHKAESDNADRPGSDDDSGIEVPWLHPDITVKITNSELAKGEFFGKKGKVVEVIDGFGARVKLVNSEVVLELDQDDLETVIPKPGGVVYLLRGAHRGKKAVVRSIDIDKFSVRVELLGTGEELSGIEYEAVSRAA</sequence>
<dbReference type="SMART" id="SM00739">
    <property type="entry name" value="KOW"/>
    <property type="match status" value="1"/>
</dbReference>
<dbReference type="GO" id="GO:0003690">
    <property type="term" value="F:double-stranded DNA binding"/>
    <property type="evidence" value="ECO:0007669"/>
    <property type="project" value="TreeGrafter"/>
</dbReference>
<dbReference type="FunFam" id="1.10.10.2030:FF:000001">
    <property type="entry name" value="DNA/RNA-binding protein KIN17, putative"/>
    <property type="match status" value="1"/>
</dbReference>
<feature type="domain" description="KOW" evidence="6">
    <location>
        <begin position="358"/>
        <end position="385"/>
    </location>
</feature>
<dbReference type="InterPro" id="IPR041995">
    <property type="entry name" value="KOW_KIN17"/>
</dbReference>
<keyword evidence="4" id="KW-0862">Zinc</keyword>
<dbReference type="Gene3D" id="2.30.30.30">
    <property type="match status" value="1"/>
</dbReference>